<keyword evidence="1" id="KW-1133">Transmembrane helix</keyword>
<feature type="transmembrane region" description="Helical" evidence="1">
    <location>
        <begin position="20"/>
        <end position="44"/>
    </location>
</feature>
<keyword evidence="1" id="KW-0472">Membrane</keyword>
<evidence type="ECO:0000313" key="3">
    <source>
        <dbReference type="Proteomes" id="UP000195913"/>
    </source>
</evidence>
<reference evidence="2 3" key="1">
    <citation type="submission" date="2017-02" db="EMBL/GenBank/DDBJ databases">
        <authorList>
            <person name="Peterson S.W."/>
        </authorList>
    </citation>
    <scope>NUCLEOTIDE SEQUENCE [LARGE SCALE GENOMIC DNA]</scope>
    <source>
        <strain evidence="2 3">B Ar 00.02</strain>
    </source>
</reference>
<gene>
    <name evidence="2" type="ORF">FM101_13260</name>
</gene>
<keyword evidence="3" id="KW-1185">Reference proteome</keyword>
<organism evidence="2 3">
    <name type="scientific">Arthrobacter rhombi</name>
    <dbReference type="NCBI Taxonomy" id="71253"/>
    <lineage>
        <taxon>Bacteria</taxon>
        <taxon>Bacillati</taxon>
        <taxon>Actinomycetota</taxon>
        <taxon>Actinomycetes</taxon>
        <taxon>Micrococcales</taxon>
        <taxon>Micrococcaceae</taxon>
        <taxon>Arthrobacter</taxon>
    </lineage>
</organism>
<accession>A0A1R4GTA8</accession>
<dbReference type="Proteomes" id="UP000195913">
    <property type="component" value="Unassembled WGS sequence"/>
</dbReference>
<dbReference type="AlphaFoldDB" id="A0A1R4GTA8"/>
<keyword evidence="1" id="KW-0812">Transmembrane</keyword>
<protein>
    <submittedName>
        <fullName evidence="2">Uncharacterized protein</fullName>
    </submittedName>
</protein>
<proteinExistence type="predicted"/>
<evidence type="ECO:0000256" key="1">
    <source>
        <dbReference type="SAM" id="Phobius"/>
    </source>
</evidence>
<evidence type="ECO:0000313" key="2">
    <source>
        <dbReference type="EMBL" id="SJM71364.1"/>
    </source>
</evidence>
<dbReference type="EMBL" id="FUHW01000044">
    <property type="protein sequence ID" value="SJM71364.1"/>
    <property type="molecule type" value="Genomic_DNA"/>
</dbReference>
<sequence length="172" mass="18072">MSCKQASATVTETTRKSSRVRLAAIVYAVVVVMGITGTGAHALWSQNGTAVTSVTTGVWAPQLMAGASVKCSPDFSWPKSEGILNVAFTPPVDADLVEVTIIDVAQTVHTEKVKVNKGGQATAKLPVTSEWLKTTSFSLSLTPSYLGIATEPVQKTVTVDMRFLGNIKASCG</sequence>
<dbReference type="RefSeq" id="WP_087000388.1">
    <property type="nucleotide sequence ID" value="NZ_FUHW01000044.1"/>
</dbReference>
<name>A0A1R4GTA8_9MICC</name>